<dbReference type="eggNOG" id="COG4485">
    <property type="taxonomic scope" value="Bacteria"/>
</dbReference>
<protein>
    <recommendedName>
        <fullName evidence="4">Membrane protein 6-pyruvoyl-tetrahydropterin synthase-related domain-containing protein</fullName>
    </recommendedName>
</protein>
<keyword evidence="1" id="KW-0812">Transmembrane</keyword>
<evidence type="ECO:0000313" key="3">
    <source>
        <dbReference type="Proteomes" id="UP000004483"/>
    </source>
</evidence>
<feature type="transmembrane region" description="Helical" evidence="1">
    <location>
        <begin position="335"/>
        <end position="357"/>
    </location>
</feature>
<dbReference type="PATRIC" id="fig|1423814.6.peg.648"/>
<reference evidence="2 3" key="1">
    <citation type="submission" date="2009-01" db="EMBL/GenBank/DDBJ databases">
        <authorList>
            <person name="Qin X."/>
            <person name="Bachman B."/>
            <person name="Battles P."/>
            <person name="Bell A."/>
            <person name="Bess C."/>
            <person name="Bickham C."/>
            <person name="Chaboub L."/>
            <person name="Chen D."/>
            <person name="Coyle M."/>
            <person name="Deiros D.R."/>
            <person name="Dinh H."/>
            <person name="Forbes L."/>
            <person name="Fowler G."/>
            <person name="Francisco L."/>
            <person name="Fu Q."/>
            <person name="Gubbala S."/>
            <person name="Hale W."/>
            <person name="Han Y."/>
            <person name="Hemphill L."/>
            <person name="Highlander S.K."/>
            <person name="Hirani K."/>
            <person name="Hogues M."/>
            <person name="Jackson L."/>
            <person name="Jakkamsetti A."/>
            <person name="Javaid M."/>
            <person name="Jiang H."/>
            <person name="Korchina V."/>
            <person name="Kovar C."/>
            <person name="Lara F."/>
            <person name="Lee S."/>
            <person name="Mata R."/>
            <person name="Mathew T."/>
            <person name="Moen C."/>
            <person name="Morales K."/>
            <person name="Munidasa M."/>
            <person name="Nazareth L."/>
            <person name="Ngo R."/>
            <person name="Nguyen L."/>
            <person name="Okwuonu G."/>
            <person name="Ongeri F."/>
            <person name="Patil S."/>
            <person name="Petrosino J."/>
            <person name="Pham C."/>
            <person name="Pham P."/>
            <person name="Pu L.-L."/>
            <person name="Puazo M."/>
            <person name="Raj R."/>
            <person name="Reid J."/>
            <person name="Rouhana J."/>
            <person name="Saada N."/>
            <person name="Shang Y."/>
            <person name="Simmons D."/>
            <person name="Thornton R."/>
            <person name="Warren J."/>
            <person name="Weissenberger G."/>
            <person name="Zhang J."/>
            <person name="Zhang L."/>
            <person name="Zhou C."/>
            <person name="Zhu D."/>
            <person name="Muzny D."/>
            <person name="Worley K."/>
            <person name="Gibbs R."/>
        </authorList>
    </citation>
    <scope>NUCLEOTIDE SEQUENCE [LARGE SCALE GENOMIC DNA]</scope>
    <source>
        <strain evidence="2 3">ATCC 49540</strain>
    </source>
</reference>
<accession>C2EVM8</accession>
<dbReference type="RefSeq" id="WP_003716781.1">
    <property type="nucleotide sequence ID" value="NZ_AZGL01000022.1"/>
</dbReference>
<gene>
    <name evidence="2" type="ORF">HMPREF0549_1514</name>
</gene>
<feature type="transmembrane region" description="Helical" evidence="1">
    <location>
        <begin position="7"/>
        <end position="26"/>
    </location>
</feature>
<comment type="caution">
    <text evidence="2">The sequence shown here is derived from an EMBL/GenBank/DDBJ whole genome shotgun (WGS) entry which is preliminary data.</text>
</comment>
<dbReference type="HOGENOM" id="CLU_029426_1_0_9"/>
<evidence type="ECO:0000256" key="1">
    <source>
        <dbReference type="SAM" id="Phobius"/>
    </source>
</evidence>
<evidence type="ECO:0000313" key="2">
    <source>
        <dbReference type="EMBL" id="EEJ40034.1"/>
    </source>
</evidence>
<feature type="transmembrane region" description="Helical" evidence="1">
    <location>
        <begin position="128"/>
        <end position="148"/>
    </location>
</feature>
<feature type="transmembrane region" description="Helical" evidence="1">
    <location>
        <begin position="192"/>
        <end position="212"/>
    </location>
</feature>
<feature type="transmembrane region" description="Helical" evidence="1">
    <location>
        <begin position="224"/>
        <end position="246"/>
    </location>
</feature>
<keyword evidence="1" id="KW-0472">Membrane</keyword>
<feature type="transmembrane region" description="Helical" evidence="1">
    <location>
        <begin position="364"/>
        <end position="383"/>
    </location>
</feature>
<dbReference type="EMBL" id="ACGV01000159">
    <property type="protein sequence ID" value="EEJ40034.1"/>
    <property type="molecule type" value="Genomic_DNA"/>
</dbReference>
<organism evidence="2 3">
    <name type="scientific">Limosilactobacillus vaginalis DSM 5837 = ATCC 49540</name>
    <dbReference type="NCBI Taxonomy" id="1423814"/>
    <lineage>
        <taxon>Bacteria</taxon>
        <taxon>Bacillati</taxon>
        <taxon>Bacillota</taxon>
        <taxon>Bacilli</taxon>
        <taxon>Lactobacillales</taxon>
        <taxon>Lactobacillaceae</taxon>
        <taxon>Limosilactobacillus</taxon>
    </lineage>
</organism>
<sequence>MIKNNRKLFDVLIIIVLCVVMMLPFLNNSVLYTGVDMGFHLNRAFDQYKIFKSGHFYSPINTFSLNHLGTPVNMVYGFLYLYPLAFWMLFIHNYVLATYLGIITILVIIGIVAYWIGNKFWKNKNKALAFSVLYTFSAYTFDIFFGSFSLAQASAMAFLPCVAYGTYSIFFTDKKDWLILSLGMSGTIYCHLVSTLIYSSLIVSIIVIAFLFKKITINNLVTFGYSVITTLFITSFFWLNFLTIYLKNHSINTPVSSNISGYSVSEFTEALLNSILGLVITICFIIVLLNWEKLDLRAKMIGILSLVYIFISIDISNVFWHFFNKTPIKHIQGVIRFRVLITFLILVCIISASNYIFKNQTQQLLVIASLICITWLSNCYAFINNRNQNNTVSNYYVLHQSTPFGNYRINNNKDFEETTEGTYGGVGNLDYWPSTSLKNSNSLIKGEILLNHKEQIIPTKPIYNGVIFHLKTSTNEIVKLPFFIYNGLHYNVLVNGNDVKEARINDGCLKVKVNKGNNVIKVQTRFTNLQKIFACISIISFILLLIILVINGKRLREAKNKAKIF</sequence>
<feature type="transmembrane region" description="Helical" evidence="1">
    <location>
        <begin position="531"/>
        <end position="551"/>
    </location>
</feature>
<dbReference type="AlphaFoldDB" id="C2EVM8"/>
<feature type="transmembrane region" description="Helical" evidence="1">
    <location>
        <begin position="155"/>
        <end position="172"/>
    </location>
</feature>
<proteinExistence type="predicted"/>
<dbReference type="STRING" id="1423814.HMPREF0549_1514"/>
<dbReference type="Proteomes" id="UP000004483">
    <property type="component" value="Unassembled WGS sequence"/>
</dbReference>
<keyword evidence="1" id="KW-1133">Transmembrane helix</keyword>
<evidence type="ECO:0008006" key="4">
    <source>
        <dbReference type="Google" id="ProtNLM"/>
    </source>
</evidence>
<feature type="transmembrane region" description="Helical" evidence="1">
    <location>
        <begin position="301"/>
        <end position="323"/>
    </location>
</feature>
<dbReference type="OrthoDB" id="9784157at2"/>
<feature type="transmembrane region" description="Helical" evidence="1">
    <location>
        <begin position="74"/>
        <end position="91"/>
    </location>
</feature>
<feature type="transmembrane region" description="Helical" evidence="1">
    <location>
        <begin position="98"/>
        <end position="116"/>
    </location>
</feature>
<name>C2EVM8_9LACO</name>
<feature type="transmembrane region" description="Helical" evidence="1">
    <location>
        <begin position="270"/>
        <end position="289"/>
    </location>
</feature>